<feature type="domain" description="EF-hand" evidence="3">
    <location>
        <begin position="40"/>
        <end position="75"/>
    </location>
</feature>
<reference evidence="6" key="3">
    <citation type="submission" date="2020-12" db="UniProtKB">
        <authorList>
            <consortium name="WormBaseParasite"/>
        </authorList>
    </citation>
    <scope>IDENTIFICATION</scope>
</reference>
<reference evidence="5" key="2">
    <citation type="submission" date="2014-09" db="EMBL/GenBank/DDBJ databases">
        <authorList>
            <person name="Martin A.A."/>
        </authorList>
    </citation>
    <scope>NUCLEOTIDE SEQUENCE</scope>
    <source>
        <strain evidence="5">ED321</strain>
    </source>
</reference>
<feature type="domain" description="EF-hand" evidence="3">
    <location>
        <begin position="116"/>
        <end position="146"/>
    </location>
</feature>
<dbReference type="PROSITE" id="PS00018">
    <property type="entry name" value="EF_HAND_1"/>
    <property type="match status" value="4"/>
</dbReference>
<dbReference type="CTD" id="36385530"/>
<dbReference type="InterPro" id="IPR011992">
    <property type="entry name" value="EF-hand-dom_pair"/>
</dbReference>
<evidence type="ECO:0000256" key="1">
    <source>
        <dbReference type="ARBA" id="ARBA00022737"/>
    </source>
</evidence>
<keyword evidence="2" id="KW-0106">Calcium</keyword>
<dbReference type="PANTHER" id="PTHR23050">
    <property type="entry name" value="CALCIUM BINDING PROTEIN"/>
    <property type="match status" value="1"/>
</dbReference>
<dbReference type="InterPro" id="IPR002048">
    <property type="entry name" value="EF_hand_dom"/>
</dbReference>
<keyword evidence="1" id="KW-0677">Repeat</keyword>
<feature type="domain" description="EF-hand" evidence="3">
    <location>
        <begin position="4"/>
        <end position="39"/>
    </location>
</feature>
<protein>
    <submittedName>
        <fullName evidence="4 6">Calmodulin-like protein 3</fullName>
    </submittedName>
</protein>
<dbReference type="RefSeq" id="XP_024499926.1">
    <property type="nucleotide sequence ID" value="XM_024645666.1"/>
</dbReference>
<dbReference type="AlphaFoldDB" id="A0A090KY01"/>
<feature type="domain" description="EF-hand" evidence="3">
    <location>
        <begin position="78"/>
        <end position="113"/>
    </location>
</feature>
<dbReference type="Pfam" id="PF13499">
    <property type="entry name" value="EF-hand_7"/>
    <property type="match status" value="2"/>
</dbReference>
<organism evidence="4">
    <name type="scientific">Strongyloides ratti</name>
    <name type="common">Parasitic roundworm</name>
    <dbReference type="NCBI Taxonomy" id="34506"/>
    <lineage>
        <taxon>Eukaryota</taxon>
        <taxon>Metazoa</taxon>
        <taxon>Ecdysozoa</taxon>
        <taxon>Nematoda</taxon>
        <taxon>Chromadorea</taxon>
        <taxon>Rhabditida</taxon>
        <taxon>Tylenchina</taxon>
        <taxon>Panagrolaimomorpha</taxon>
        <taxon>Strongyloidoidea</taxon>
        <taxon>Strongyloididae</taxon>
        <taxon>Strongyloides</taxon>
    </lineage>
</organism>
<dbReference type="InterPro" id="IPR018247">
    <property type="entry name" value="EF_Hand_1_Ca_BS"/>
</dbReference>
<evidence type="ECO:0000313" key="7">
    <source>
        <dbReference type="WormBase" id="SRAE_X000245000"/>
    </source>
</evidence>
<dbReference type="SMART" id="SM00054">
    <property type="entry name" value="EFh"/>
    <property type="match status" value="4"/>
</dbReference>
<dbReference type="WBParaSite" id="SRAE_X000245000.1">
    <property type="protein sequence ID" value="SRAE_X000245000.1"/>
    <property type="gene ID" value="WBGene00268036"/>
</dbReference>
<dbReference type="FunFam" id="1.10.238.10:FF:000001">
    <property type="entry name" value="Calmodulin 1"/>
    <property type="match status" value="1"/>
</dbReference>
<name>A0A090KY01_STRRB</name>
<dbReference type="InterPro" id="IPR050145">
    <property type="entry name" value="Centrin_CML-like"/>
</dbReference>
<dbReference type="Gene3D" id="1.10.238.10">
    <property type="entry name" value="EF-hand"/>
    <property type="match status" value="2"/>
</dbReference>
<dbReference type="PRINTS" id="PR00450">
    <property type="entry name" value="RECOVERIN"/>
</dbReference>
<evidence type="ECO:0000256" key="2">
    <source>
        <dbReference type="ARBA" id="ARBA00022837"/>
    </source>
</evidence>
<proteinExistence type="predicted"/>
<dbReference type="PROSITE" id="PS50222">
    <property type="entry name" value="EF_HAND_2"/>
    <property type="match status" value="4"/>
</dbReference>
<dbReference type="GO" id="GO:0005509">
    <property type="term" value="F:calcium ion binding"/>
    <property type="evidence" value="ECO:0007669"/>
    <property type="project" value="InterPro"/>
</dbReference>
<dbReference type="CDD" id="cd00051">
    <property type="entry name" value="EFh"/>
    <property type="match status" value="1"/>
</dbReference>
<evidence type="ECO:0000313" key="5">
    <source>
        <dbReference type="Proteomes" id="UP000035682"/>
    </source>
</evidence>
<reference evidence="4" key="1">
    <citation type="submission" date="2014-09" db="EMBL/GenBank/DDBJ databases">
        <authorList>
            <person name="Aslett A.Martin."/>
        </authorList>
    </citation>
    <scope>NUCLEOTIDE SEQUENCE</scope>
    <source>
        <strain evidence="4">ED321 Heterogonic</strain>
    </source>
</reference>
<accession>A0A090KY01</accession>
<dbReference type="EMBL" id="LN609400">
    <property type="protein sequence ID" value="CEF60717.1"/>
    <property type="molecule type" value="Genomic_DNA"/>
</dbReference>
<evidence type="ECO:0000259" key="3">
    <source>
        <dbReference type="PROSITE" id="PS50222"/>
    </source>
</evidence>
<keyword evidence="5" id="KW-1185">Reference proteome</keyword>
<dbReference type="OrthoDB" id="26525at2759"/>
<evidence type="ECO:0000313" key="4">
    <source>
        <dbReference type="EMBL" id="CEF60717.1"/>
    </source>
</evidence>
<dbReference type="Proteomes" id="UP000035682">
    <property type="component" value="Unplaced"/>
</dbReference>
<dbReference type="SUPFAM" id="SSF47473">
    <property type="entry name" value="EF-hand"/>
    <property type="match status" value="1"/>
</dbReference>
<evidence type="ECO:0000313" key="6">
    <source>
        <dbReference type="WBParaSite" id="SRAE_X000245000.1"/>
    </source>
</evidence>
<dbReference type="WormBase" id="SRAE_X000245000">
    <property type="protein sequence ID" value="SRP05401"/>
    <property type="gene ID" value="WBGene00268036"/>
</dbReference>
<gene>
    <name evidence="4 6 7" type="ORF">SRAE_X000245000</name>
</gene>
<sequence>MDNKIIAEYRNTFNFFDTNNDGYITSDELEKAMNKCGVFPSKLELKMIMKKGDQDQNGVITFDEFVVLMENQEQKMKYTEKQLKEQFRMFDKDNDGFIERDEMIDIVQELSLGAYYPRHIINQLFREADVDGDGKISFNEFVMAVS</sequence>
<dbReference type="OMA" id="ELRLIMY"/>
<dbReference type="GeneID" id="36385530"/>